<feature type="region of interest" description="Disordered" evidence="1">
    <location>
        <begin position="31"/>
        <end position="50"/>
    </location>
</feature>
<evidence type="ECO:0000313" key="3">
    <source>
        <dbReference type="EMBL" id="KAF3854212.1"/>
    </source>
</evidence>
<name>A0A7J5YX96_DISMA</name>
<sequence length="278" mass="31735">MQVHPPHHVLSHTQVHPPHHVLSHIQVHPPHHLQSHMQVHPPHHTHAAGKFAPPADLQAEQPAFGPPIDPADWPSVLPDSFRTDLVGRGPFQVDKKFTFPREDGRSFHHHYFHRILVNGEKIKRTWLIYSRKNDALYCFCCKLFSRKDYKLMTEGLSNWRNIGMLLKSHKSSPEHTTLMATWKDFELYEPIADAMKRLETTFFNVVVDTTIESLKDRFETLGEVRARFGVLLNLKKLDGVELCNECDKLCSTLSTGDGGDIDGKELALEITNLPSLPT</sequence>
<protein>
    <recommendedName>
        <fullName evidence="2">TTF-type domain-containing protein</fullName>
    </recommendedName>
</protein>
<dbReference type="InterPro" id="IPR006580">
    <property type="entry name" value="Znf_TTF"/>
</dbReference>
<evidence type="ECO:0000256" key="1">
    <source>
        <dbReference type="SAM" id="MobiDB-lite"/>
    </source>
</evidence>
<accession>A0A7J5YX96</accession>
<reference evidence="3 4" key="1">
    <citation type="submission" date="2020-03" db="EMBL/GenBank/DDBJ databases">
        <title>Dissostichus mawsoni Genome sequencing and assembly.</title>
        <authorList>
            <person name="Park H."/>
        </authorList>
    </citation>
    <scope>NUCLEOTIDE SEQUENCE [LARGE SCALE GENOMIC DNA]</scope>
    <source>
        <strain evidence="3">DM0001</strain>
        <tissue evidence="3">Muscle</tissue>
    </source>
</reference>
<feature type="domain" description="TTF-type" evidence="2">
    <location>
        <begin position="111"/>
        <end position="200"/>
    </location>
</feature>
<dbReference type="AlphaFoldDB" id="A0A7J5YX96"/>
<dbReference type="SMART" id="SM00597">
    <property type="entry name" value="ZnF_TTF"/>
    <property type="match status" value="1"/>
</dbReference>
<organism evidence="3 4">
    <name type="scientific">Dissostichus mawsoni</name>
    <name type="common">Antarctic cod</name>
    <dbReference type="NCBI Taxonomy" id="36200"/>
    <lineage>
        <taxon>Eukaryota</taxon>
        <taxon>Metazoa</taxon>
        <taxon>Chordata</taxon>
        <taxon>Craniata</taxon>
        <taxon>Vertebrata</taxon>
        <taxon>Euteleostomi</taxon>
        <taxon>Actinopterygii</taxon>
        <taxon>Neopterygii</taxon>
        <taxon>Teleostei</taxon>
        <taxon>Neoteleostei</taxon>
        <taxon>Acanthomorphata</taxon>
        <taxon>Eupercaria</taxon>
        <taxon>Perciformes</taxon>
        <taxon>Notothenioidei</taxon>
        <taxon>Nototheniidae</taxon>
        <taxon>Dissostichus</taxon>
    </lineage>
</organism>
<dbReference type="OrthoDB" id="1750591at2759"/>
<keyword evidence="4" id="KW-1185">Reference proteome</keyword>
<dbReference type="EMBL" id="JAAKFY010000007">
    <property type="protein sequence ID" value="KAF3854212.1"/>
    <property type="molecule type" value="Genomic_DNA"/>
</dbReference>
<dbReference type="Proteomes" id="UP000518266">
    <property type="component" value="Unassembled WGS sequence"/>
</dbReference>
<proteinExistence type="predicted"/>
<gene>
    <name evidence="3" type="ORF">F7725_022267</name>
</gene>
<evidence type="ECO:0000259" key="2">
    <source>
        <dbReference type="SMART" id="SM00597"/>
    </source>
</evidence>
<comment type="caution">
    <text evidence="3">The sequence shown here is derived from an EMBL/GenBank/DDBJ whole genome shotgun (WGS) entry which is preliminary data.</text>
</comment>
<feature type="non-terminal residue" evidence="3">
    <location>
        <position position="1"/>
    </location>
</feature>
<evidence type="ECO:0000313" key="4">
    <source>
        <dbReference type="Proteomes" id="UP000518266"/>
    </source>
</evidence>